<name>A0A369WL03_9GAMM</name>
<feature type="transmembrane region" description="Helical" evidence="1">
    <location>
        <begin position="80"/>
        <end position="98"/>
    </location>
</feature>
<dbReference type="AlphaFoldDB" id="A0A369WL03"/>
<keyword evidence="1" id="KW-0472">Membrane</keyword>
<protein>
    <submittedName>
        <fullName evidence="2">Uncharacterized protein</fullName>
    </submittedName>
</protein>
<evidence type="ECO:0000313" key="2">
    <source>
        <dbReference type="EMBL" id="RDE22750.1"/>
    </source>
</evidence>
<dbReference type="EMBL" id="QQOH01000002">
    <property type="protein sequence ID" value="RDE22750.1"/>
    <property type="molecule type" value="Genomic_DNA"/>
</dbReference>
<keyword evidence="3" id="KW-1185">Reference proteome</keyword>
<organism evidence="2 3">
    <name type="scientific">Motiliproteus coralliicola</name>
    <dbReference type="NCBI Taxonomy" id="2283196"/>
    <lineage>
        <taxon>Bacteria</taxon>
        <taxon>Pseudomonadati</taxon>
        <taxon>Pseudomonadota</taxon>
        <taxon>Gammaproteobacteria</taxon>
        <taxon>Oceanospirillales</taxon>
        <taxon>Oceanospirillaceae</taxon>
        <taxon>Motiliproteus</taxon>
    </lineage>
</organism>
<feature type="transmembrane region" description="Helical" evidence="1">
    <location>
        <begin position="110"/>
        <end position="133"/>
    </location>
</feature>
<proteinExistence type="predicted"/>
<accession>A0A369WL03</accession>
<feature type="transmembrane region" description="Helical" evidence="1">
    <location>
        <begin position="32"/>
        <end position="51"/>
    </location>
</feature>
<gene>
    <name evidence="2" type="ORF">DV711_09240</name>
</gene>
<evidence type="ECO:0000256" key="1">
    <source>
        <dbReference type="SAM" id="Phobius"/>
    </source>
</evidence>
<sequence>MINLLMINLLLLIAVLAGSFLPQGSALLEYRWWLVAGPLSLSLAVILFTHWKANQLQRETGSQQAFIAAHWRLAVARNRILLLAYLVGASLIGVGWLLSMSQADPRMEALMFVALQRVAVAPVLLTLMVLIMLEAGALYQAGRGELPAAKAPSSEPQGPELQRS</sequence>
<evidence type="ECO:0000313" key="3">
    <source>
        <dbReference type="Proteomes" id="UP000253769"/>
    </source>
</evidence>
<keyword evidence="1" id="KW-0812">Transmembrane</keyword>
<dbReference type="Proteomes" id="UP000253769">
    <property type="component" value="Unassembled WGS sequence"/>
</dbReference>
<keyword evidence="1" id="KW-1133">Transmembrane helix</keyword>
<reference evidence="2 3" key="1">
    <citation type="submission" date="2018-07" db="EMBL/GenBank/DDBJ databases">
        <title>Motiliproteus coralliicola sp. nov., a bacterium isolated from Coral.</title>
        <authorList>
            <person name="Wang G."/>
        </authorList>
    </citation>
    <scope>NUCLEOTIDE SEQUENCE [LARGE SCALE GENOMIC DNA]</scope>
    <source>
        <strain evidence="2 3">C34</strain>
    </source>
</reference>
<comment type="caution">
    <text evidence="2">The sequence shown here is derived from an EMBL/GenBank/DDBJ whole genome shotgun (WGS) entry which is preliminary data.</text>
</comment>